<feature type="transmembrane region" description="Helical" evidence="19">
    <location>
        <begin position="130"/>
        <end position="151"/>
    </location>
</feature>
<keyword evidence="10 18" id="KW-0808">Transferase</keyword>
<dbReference type="UniPathway" id="UPA00557">
    <property type="reaction ID" value="UER00614"/>
</dbReference>
<comment type="pathway">
    <text evidence="3 18">Phospholipid metabolism; CDP-diacylglycerol biosynthesis; CDP-diacylglycerol from sn-glycerol 3-phosphate: step 3/3.</text>
</comment>
<feature type="transmembrane region" description="Helical" evidence="19">
    <location>
        <begin position="248"/>
        <end position="266"/>
    </location>
</feature>
<evidence type="ECO:0000256" key="17">
    <source>
        <dbReference type="ARBA" id="ARBA00023264"/>
    </source>
</evidence>
<dbReference type="PATRIC" id="fig|1094489.3.peg.669"/>
<dbReference type="HOGENOM" id="CLU_037294_1_1_5"/>
<dbReference type="Proteomes" id="UP000011729">
    <property type="component" value="Chromosome"/>
</dbReference>
<evidence type="ECO:0000256" key="12">
    <source>
        <dbReference type="ARBA" id="ARBA00022695"/>
    </source>
</evidence>
<protein>
    <recommendedName>
        <fullName evidence="7 18">Phosphatidate cytidylyltransferase</fullName>
        <ecNumber evidence="6 18">2.7.7.41</ecNumber>
    </recommendedName>
</protein>
<gene>
    <name evidence="20" type="primary">cdsA1</name>
    <name evidence="20" type="ordered locus">BAnh1_05460</name>
</gene>
<evidence type="ECO:0000256" key="13">
    <source>
        <dbReference type="ARBA" id="ARBA00022989"/>
    </source>
</evidence>
<dbReference type="eggNOG" id="COG0575">
    <property type="taxonomic scope" value="Bacteria"/>
</dbReference>
<dbReference type="InterPro" id="IPR000374">
    <property type="entry name" value="PC_trans"/>
</dbReference>
<dbReference type="EC" id="2.7.7.41" evidence="6 18"/>
<evidence type="ECO:0000256" key="16">
    <source>
        <dbReference type="ARBA" id="ARBA00023209"/>
    </source>
</evidence>
<evidence type="ECO:0000256" key="15">
    <source>
        <dbReference type="ARBA" id="ARBA00023136"/>
    </source>
</evidence>
<sequence>MLGVILSNFALRVLTALIFGTIALYLTWLGGEVFSLFAWGIGGFILYEWVSITKGKWSIAQRILAGVFYCVFGVFLIFSAPAMLVFCVLIVLAVILSIGPIKNTGWVFFGFLYASFPVVALSFLRGCEILGFWVVLFLFTIVWGTDIAAYFSGHTFGGPKLAPQFSPNKTWSGAVGGALAGIFGGMLISFCVFNVNSRSFFVFFLSLILSIISQISDLGQSWLKRRFSVKDSGFLLPGHGGFMDRMDGLAGAAFFLYLVGSFNSGMDAPFNLFCMI</sequence>
<evidence type="ECO:0000256" key="19">
    <source>
        <dbReference type="SAM" id="Phobius"/>
    </source>
</evidence>
<keyword evidence="12 18" id="KW-0548">Nucleotidyltransferase</keyword>
<comment type="subcellular location">
    <subcellularLocation>
        <location evidence="2">Cell membrane</location>
        <topology evidence="2">Multi-pass membrane protein</topology>
    </subcellularLocation>
</comment>
<comment type="similarity">
    <text evidence="5 18">Belongs to the CDS family.</text>
</comment>
<keyword evidence="13 19" id="KW-1133">Transmembrane helix</keyword>
<evidence type="ECO:0000256" key="4">
    <source>
        <dbReference type="ARBA" id="ARBA00005189"/>
    </source>
</evidence>
<dbReference type="GO" id="GO:0016024">
    <property type="term" value="P:CDP-diacylglycerol biosynthetic process"/>
    <property type="evidence" value="ECO:0007669"/>
    <property type="project" value="UniProtKB-UniPathway"/>
</dbReference>
<evidence type="ECO:0000256" key="7">
    <source>
        <dbReference type="ARBA" id="ARBA00019373"/>
    </source>
</evidence>
<evidence type="ECO:0000256" key="14">
    <source>
        <dbReference type="ARBA" id="ARBA00023098"/>
    </source>
</evidence>
<reference evidence="20 21" key="1">
    <citation type="journal article" date="2013" name="PLoS Genet.">
        <title>A gene transfer agent and a dynamic repertoire of secretion systems hold the keys to the explosive radiation of the emerging pathogen Bartonella.</title>
        <authorList>
            <person name="Guy L."/>
            <person name="Nystedt B."/>
            <person name="Toft C."/>
            <person name="Zaremba-Niedzwiedzka K."/>
            <person name="Berglund E.C."/>
            <person name="Granberg F."/>
            <person name="Naslund K."/>
            <person name="Eriksson A.S."/>
            <person name="Andersson S.G."/>
        </authorList>
    </citation>
    <scope>NUCLEOTIDE SEQUENCE [LARGE SCALE GENOMIC DNA]</scope>
    <source>
        <strain evidence="20 21">Aust/NH1</strain>
    </source>
</reference>
<evidence type="ECO:0000256" key="8">
    <source>
        <dbReference type="ARBA" id="ARBA00022475"/>
    </source>
</evidence>
<evidence type="ECO:0000313" key="20">
    <source>
        <dbReference type="EMBL" id="AGF74425.1"/>
    </source>
</evidence>
<evidence type="ECO:0000256" key="1">
    <source>
        <dbReference type="ARBA" id="ARBA00001698"/>
    </source>
</evidence>
<dbReference type="PANTHER" id="PTHR46382">
    <property type="entry name" value="PHOSPHATIDATE CYTIDYLYLTRANSFERASE"/>
    <property type="match status" value="1"/>
</dbReference>
<keyword evidence="9" id="KW-0444">Lipid biosynthesis</keyword>
<evidence type="ECO:0000256" key="6">
    <source>
        <dbReference type="ARBA" id="ARBA00012487"/>
    </source>
</evidence>
<evidence type="ECO:0000256" key="2">
    <source>
        <dbReference type="ARBA" id="ARBA00004651"/>
    </source>
</evidence>
<dbReference type="AlphaFoldDB" id="M1P3M0"/>
<feature type="transmembrane region" description="Helical" evidence="19">
    <location>
        <begin position="171"/>
        <end position="193"/>
    </location>
</feature>
<dbReference type="Pfam" id="PF01148">
    <property type="entry name" value="CTP_transf_1"/>
    <property type="match status" value="1"/>
</dbReference>
<evidence type="ECO:0000256" key="10">
    <source>
        <dbReference type="ARBA" id="ARBA00022679"/>
    </source>
</evidence>
<evidence type="ECO:0000313" key="21">
    <source>
        <dbReference type="Proteomes" id="UP000011729"/>
    </source>
</evidence>
<organism evidence="20 21">
    <name type="scientific">Bartonella australis (strain Aust/NH1)</name>
    <dbReference type="NCBI Taxonomy" id="1094489"/>
    <lineage>
        <taxon>Bacteria</taxon>
        <taxon>Pseudomonadati</taxon>
        <taxon>Pseudomonadota</taxon>
        <taxon>Alphaproteobacteria</taxon>
        <taxon>Hyphomicrobiales</taxon>
        <taxon>Bartonellaceae</taxon>
        <taxon>Bartonella</taxon>
    </lineage>
</organism>
<dbReference type="GO" id="GO:0004605">
    <property type="term" value="F:phosphatidate cytidylyltransferase activity"/>
    <property type="evidence" value="ECO:0007669"/>
    <property type="project" value="UniProtKB-EC"/>
</dbReference>
<dbReference type="PANTHER" id="PTHR46382:SF1">
    <property type="entry name" value="PHOSPHATIDATE CYTIDYLYLTRANSFERASE"/>
    <property type="match status" value="1"/>
</dbReference>
<dbReference type="EMBL" id="CP003123">
    <property type="protein sequence ID" value="AGF74425.1"/>
    <property type="molecule type" value="Genomic_DNA"/>
</dbReference>
<dbReference type="KEGG" id="baus:BAnh1_05460"/>
<keyword evidence="16" id="KW-0594">Phospholipid biosynthesis</keyword>
<evidence type="ECO:0000256" key="18">
    <source>
        <dbReference type="RuleBase" id="RU003938"/>
    </source>
</evidence>
<keyword evidence="17" id="KW-1208">Phospholipid metabolism</keyword>
<keyword evidence="11 18" id="KW-0812">Transmembrane</keyword>
<evidence type="ECO:0000256" key="5">
    <source>
        <dbReference type="ARBA" id="ARBA00010185"/>
    </source>
</evidence>
<keyword evidence="8" id="KW-1003">Cell membrane</keyword>
<feature type="transmembrane region" description="Helical" evidence="19">
    <location>
        <begin position="9"/>
        <end position="28"/>
    </location>
</feature>
<feature type="transmembrane region" description="Helical" evidence="19">
    <location>
        <begin position="104"/>
        <end position="123"/>
    </location>
</feature>
<feature type="transmembrane region" description="Helical" evidence="19">
    <location>
        <begin position="34"/>
        <end position="53"/>
    </location>
</feature>
<evidence type="ECO:0000256" key="11">
    <source>
        <dbReference type="ARBA" id="ARBA00022692"/>
    </source>
</evidence>
<keyword evidence="14" id="KW-0443">Lipid metabolism</keyword>
<keyword evidence="21" id="KW-1185">Reference proteome</keyword>
<feature type="transmembrane region" description="Helical" evidence="19">
    <location>
        <begin position="65"/>
        <end position="98"/>
    </location>
</feature>
<comment type="catalytic activity">
    <reaction evidence="1 18">
        <text>a 1,2-diacyl-sn-glycero-3-phosphate + CTP + H(+) = a CDP-1,2-diacyl-sn-glycerol + diphosphate</text>
        <dbReference type="Rhea" id="RHEA:16229"/>
        <dbReference type="ChEBI" id="CHEBI:15378"/>
        <dbReference type="ChEBI" id="CHEBI:33019"/>
        <dbReference type="ChEBI" id="CHEBI:37563"/>
        <dbReference type="ChEBI" id="CHEBI:58332"/>
        <dbReference type="ChEBI" id="CHEBI:58608"/>
        <dbReference type="EC" id="2.7.7.41"/>
    </reaction>
</comment>
<dbReference type="STRING" id="1094489.BAnh1_05460"/>
<comment type="pathway">
    <text evidence="4">Lipid metabolism.</text>
</comment>
<dbReference type="PROSITE" id="PS01315">
    <property type="entry name" value="CDS"/>
    <property type="match status" value="1"/>
</dbReference>
<dbReference type="GO" id="GO:0005886">
    <property type="term" value="C:plasma membrane"/>
    <property type="evidence" value="ECO:0007669"/>
    <property type="project" value="UniProtKB-SubCell"/>
</dbReference>
<evidence type="ECO:0000256" key="3">
    <source>
        <dbReference type="ARBA" id="ARBA00005119"/>
    </source>
</evidence>
<proteinExistence type="inferred from homology"/>
<evidence type="ECO:0000256" key="9">
    <source>
        <dbReference type="ARBA" id="ARBA00022516"/>
    </source>
</evidence>
<feature type="transmembrane region" description="Helical" evidence="19">
    <location>
        <begin position="200"/>
        <end position="216"/>
    </location>
</feature>
<accession>M1P3M0</accession>
<name>M1P3M0_BARAA</name>
<keyword evidence="15 19" id="KW-0472">Membrane</keyword>